<name>A0A437N7R8_9SPHN</name>
<dbReference type="PANTHER" id="PTHR47366:SF1">
    <property type="entry name" value="TWO-ON-TWO HEMOGLOBIN-3"/>
    <property type="match status" value="1"/>
</dbReference>
<dbReference type="Gene3D" id="1.10.490.10">
    <property type="entry name" value="Globins"/>
    <property type="match status" value="1"/>
</dbReference>
<evidence type="ECO:0000256" key="2">
    <source>
        <dbReference type="ARBA" id="ARBA00022617"/>
    </source>
</evidence>
<dbReference type="Pfam" id="PF01152">
    <property type="entry name" value="Bac_globin"/>
    <property type="match status" value="1"/>
</dbReference>
<evidence type="ECO:0000256" key="5">
    <source>
        <dbReference type="ARBA" id="ARBA00034496"/>
    </source>
</evidence>
<dbReference type="EMBL" id="SACO01000004">
    <property type="protein sequence ID" value="RVU05931.1"/>
    <property type="molecule type" value="Genomic_DNA"/>
</dbReference>
<accession>A0A437N7R8</accession>
<dbReference type="SUPFAM" id="SSF46458">
    <property type="entry name" value="Globin-like"/>
    <property type="match status" value="1"/>
</dbReference>
<feature type="chain" id="PRO_5019370103" evidence="6">
    <location>
        <begin position="21"/>
        <end position="118"/>
    </location>
</feature>
<protein>
    <submittedName>
        <fullName evidence="7">Globin</fullName>
    </submittedName>
</protein>
<dbReference type="PANTHER" id="PTHR47366">
    <property type="entry name" value="TWO-ON-TWO HEMOGLOBIN-3"/>
    <property type="match status" value="1"/>
</dbReference>
<evidence type="ECO:0000313" key="7">
    <source>
        <dbReference type="EMBL" id="RVU05931.1"/>
    </source>
</evidence>
<keyword evidence="6" id="KW-0732">Signal</keyword>
<dbReference type="GO" id="GO:0019825">
    <property type="term" value="F:oxygen binding"/>
    <property type="evidence" value="ECO:0007669"/>
    <property type="project" value="InterPro"/>
</dbReference>
<dbReference type="GO" id="GO:0046872">
    <property type="term" value="F:metal ion binding"/>
    <property type="evidence" value="ECO:0007669"/>
    <property type="project" value="UniProtKB-KW"/>
</dbReference>
<evidence type="ECO:0000313" key="8">
    <source>
        <dbReference type="Proteomes" id="UP000282837"/>
    </source>
</evidence>
<keyword evidence="2" id="KW-0349">Heme</keyword>
<gene>
    <name evidence="7" type="ORF">EOE18_06695</name>
</gene>
<dbReference type="InterPro" id="IPR001486">
    <property type="entry name" value="Hemoglobin_trunc"/>
</dbReference>
<dbReference type="OrthoDB" id="9790913at2"/>
<keyword evidence="4" id="KW-0408">Iron</keyword>
<keyword evidence="8" id="KW-1185">Reference proteome</keyword>
<sequence>MVRALCRRFYVLMDSLPAAAATRAAHPPSLANAEEKLYEYLTGWLGGSPLYTDKYGHPRLRMRHFVAPIGRAEVEGWLLCFHQAWGEIVPPSPLATAILDKIDALGWHMINKPENGDG</sequence>
<dbReference type="GO" id="GO:0005344">
    <property type="term" value="F:oxygen carrier activity"/>
    <property type="evidence" value="ECO:0007669"/>
    <property type="project" value="InterPro"/>
</dbReference>
<evidence type="ECO:0000256" key="3">
    <source>
        <dbReference type="ARBA" id="ARBA00022723"/>
    </source>
</evidence>
<dbReference type="InterPro" id="IPR044203">
    <property type="entry name" value="GlbO/GLB3-like"/>
</dbReference>
<keyword evidence="3" id="KW-0479">Metal-binding</keyword>
<evidence type="ECO:0000256" key="6">
    <source>
        <dbReference type="SAM" id="SignalP"/>
    </source>
</evidence>
<dbReference type="Proteomes" id="UP000282837">
    <property type="component" value="Unassembled WGS sequence"/>
</dbReference>
<comment type="similarity">
    <text evidence="5">Belongs to the truncated hemoglobin family. Group II subfamily.</text>
</comment>
<proteinExistence type="inferred from homology"/>
<dbReference type="InterPro" id="IPR012292">
    <property type="entry name" value="Globin/Proto"/>
</dbReference>
<evidence type="ECO:0000256" key="1">
    <source>
        <dbReference type="ARBA" id="ARBA00022448"/>
    </source>
</evidence>
<organism evidence="7 8">
    <name type="scientific">Novosphingobium umbonatum</name>
    <dbReference type="NCBI Taxonomy" id="1908524"/>
    <lineage>
        <taxon>Bacteria</taxon>
        <taxon>Pseudomonadati</taxon>
        <taxon>Pseudomonadota</taxon>
        <taxon>Alphaproteobacteria</taxon>
        <taxon>Sphingomonadales</taxon>
        <taxon>Sphingomonadaceae</taxon>
        <taxon>Novosphingobium</taxon>
    </lineage>
</organism>
<dbReference type="InterPro" id="IPR009050">
    <property type="entry name" value="Globin-like_sf"/>
</dbReference>
<dbReference type="GO" id="GO:0020037">
    <property type="term" value="F:heme binding"/>
    <property type="evidence" value="ECO:0007669"/>
    <property type="project" value="InterPro"/>
</dbReference>
<comment type="caution">
    <text evidence="7">The sequence shown here is derived from an EMBL/GenBank/DDBJ whole genome shotgun (WGS) entry which is preliminary data.</text>
</comment>
<feature type="signal peptide" evidence="6">
    <location>
        <begin position="1"/>
        <end position="20"/>
    </location>
</feature>
<dbReference type="AlphaFoldDB" id="A0A437N7R8"/>
<keyword evidence="1" id="KW-0813">Transport</keyword>
<reference evidence="7 8" key="1">
    <citation type="submission" date="2019-01" db="EMBL/GenBank/DDBJ databases">
        <authorList>
            <person name="Chen W.-M."/>
        </authorList>
    </citation>
    <scope>NUCLEOTIDE SEQUENCE [LARGE SCALE GENOMIC DNA]</scope>
    <source>
        <strain evidence="7 8">FSY-9</strain>
    </source>
</reference>
<evidence type="ECO:0000256" key="4">
    <source>
        <dbReference type="ARBA" id="ARBA00023004"/>
    </source>
</evidence>